<proteinExistence type="predicted"/>
<evidence type="ECO:0000256" key="5">
    <source>
        <dbReference type="SAM" id="Phobius"/>
    </source>
</evidence>
<gene>
    <name evidence="6" type="ORF">EGYM00163_LOCUS17295</name>
</gene>
<dbReference type="PANTHER" id="PTHR10231">
    <property type="entry name" value="NUCLEOTIDE-SUGAR TRANSMEMBRANE TRANSPORTER"/>
    <property type="match status" value="1"/>
</dbReference>
<keyword evidence="3 5" id="KW-1133">Transmembrane helix</keyword>
<feature type="transmembrane region" description="Helical" evidence="5">
    <location>
        <begin position="83"/>
        <end position="104"/>
    </location>
</feature>
<dbReference type="AlphaFoldDB" id="A0A7S4FQ23"/>
<evidence type="ECO:0000313" key="6">
    <source>
        <dbReference type="EMBL" id="CAE0806169.1"/>
    </source>
</evidence>
<dbReference type="EMBL" id="HBJA01048863">
    <property type="protein sequence ID" value="CAE0806169.1"/>
    <property type="molecule type" value="Transcribed_RNA"/>
</dbReference>
<protein>
    <submittedName>
        <fullName evidence="6">Uncharacterized protein</fullName>
    </submittedName>
</protein>
<feature type="transmembrane region" description="Helical" evidence="5">
    <location>
        <begin position="138"/>
        <end position="156"/>
    </location>
</feature>
<dbReference type="InterPro" id="IPR007271">
    <property type="entry name" value="Nuc_sug_transpt"/>
</dbReference>
<dbReference type="GO" id="GO:0000139">
    <property type="term" value="C:Golgi membrane"/>
    <property type="evidence" value="ECO:0007669"/>
    <property type="project" value="InterPro"/>
</dbReference>
<evidence type="ECO:0000256" key="1">
    <source>
        <dbReference type="ARBA" id="ARBA00004141"/>
    </source>
</evidence>
<sequence length="360" mass="39593">MALLGLDTFPKKGIFLLYMALWCGLRIFVYASKNLKSAPKYNSTSLLVFVCIAKLFMATGMYMRNDGTLKDMVEKLVEHRNLFLRYSLPAVSYVLYDNLTFVNLTLFDPVTYVILMQIRLVVTGVMWSALFSKKLSTHAWLALALITIGCMVKESGKFFDPNQKKDAHAAADSTTTWLAGLAMIALQVGAGVFASVFNETLLKKQPQISVNLQNVFMYLHSIVANAVVLAFKGELTTALHAENLWPILSPYVFPIGLIMATIGIVTSWFLKYLDSIRKTIASALEIFVDALMTWVLFGIPVGFTTVCATFLVSGGIYLYSRPADPEPEPEPEDAEDAVVQSPNGRAVAANIKGTGPSATI</sequence>
<keyword evidence="4 5" id="KW-0472">Membrane</keyword>
<dbReference type="GO" id="GO:0015165">
    <property type="term" value="F:pyrimidine nucleotide-sugar transmembrane transporter activity"/>
    <property type="evidence" value="ECO:0007669"/>
    <property type="project" value="InterPro"/>
</dbReference>
<reference evidence="6" key="1">
    <citation type="submission" date="2021-01" db="EMBL/GenBank/DDBJ databases">
        <authorList>
            <person name="Corre E."/>
            <person name="Pelletier E."/>
            <person name="Niang G."/>
            <person name="Scheremetjew M."/>
            <person name="Finn R."/>
            <person name="Kale V."/>
            <person name="Holt S."/>
            <person name="Cochrane G."/>
            <person name="Meng A."/>
            <person name="Brown T."/>
            <person name="Cohen L."/>
        </authorList>
    </citation>
    <scope>NUCLEOTIDE SEQUENCE</scope>
    <source>
        <strain evidence="6">CCMP1594</strain>
    </source>
</reference>
<feature type="transmembrane region" description="Helical" evidence="5">
    <location>
        <begin position="12"/>
        <end position="31"/>
    </location>
</feature>
<comment type="subcellular location">
    <subcellularLocation>
        <location evidence="1">Membrane</location>
        <topology evidence="1">Multi-pass membrane protein</topology>
    </subcellularLocation>
</comment>
<evidence type="ECO:0000256" key="4">
    <source>
        <dbReference type="ARBA" id="ARBA00023136"/>
    </source>
</evidence>
<dbReference type="Pfam" id="PF04142">
    <property type="entry name" value="Nuc_sug_transp"/>
    <property type="match status" value="1"/>
</dbReference>
<feature type="transmembrane region" description="Helical" evidence="5">
    <location>
        <begin position="110"/>
        <end position="131"/>
    </location>
</feature>
<feature type="transmembrane region" description="Helical" evidence="5">
    <location>
        <begin position="251"/>
        <end position="270"/>
    </location>
</feature>
<accession>A0A7S4FQ23</accession>
<name>A0A7S4FQ23_9EUGL</name>
<evidence type="ECO:0000256" key="2">
    <source>
        <dbReference type="ARBA" id="ARBA00022692"/>
    </source>
</evidence>
<keyword evidence="2 5" id="KW-0812">Transmembrane</keyword>
<feature type="transmembrane region" description="Helical" evidence="5">
    <location>
        <begin position="291"/>
        <end position="319"/>
    </location>
</feature>
<feature type="transmembrane region" description="Helical" evidence="5">
    <location>
        <begin position="210"/>
        <end position="231"/>
    </location>
</feature>
<organism evidence="6">
    <name type="scientific">Eutreptiella gymnastica</name>
    <dbReference type="NCBI Taxonomy" id="73025"/>
    <lineage>
        <taxon>Eukaryota</taxon>
        <taxon>Discoba</taxon>
        <taxon>Euglenozoa</taxon>
        <taxon>Euglenida</taxon>
        <taxon>Spirocuta</taxon>
        <taxon>Euglenophyceae</taxon>
        <taxon>Eutreptiales</taxon>
        <taxon>Eutreptiaceae</taxon>
        <taxon>Eutreptiella</taxon>
    </lineage>
</organism>
<feature type="transmembrane region" description="Helical" evidence="5">
    <location>
        <begin position="176"/>
        <end position="198"/>
    </location>
</feature>
<feature type="transmembrane region" description="Helical" evidence="5">
    <location>
        <begin position="43"/>
        <end position="62"/>
    </location>
</feature>
<evidence type="ECO:0000256" key="3">
    <source>
        <dbReference type="ARBA" id="ARBA00022989"/>
    </source>
</evidence>